<evidence type="ECO:0000259" key="1">
    <source>
        <dbReference type="Pfam" id="PF00535"/>
    </source>
</evidence>
<protein>
    <submittedName>
        <fullName evidence="2">Glycosyltransferase</fullName>
    </submittedName>
</protein>
<dbReference type="SUPFAM" id="SSF53448">
    <property type="entry name" value="Nucleotide-diphospho-sugar transferases"/>
    <property type="match status" value="1"/>
</dbReference>
<dbReference type="RefSeq" id="WP_062967238.1">
    <property type="nucleotide sequence ID" value="NZ_JAAXOS010000008.1"/>
</dbReference>
<dbReference type="Proteomes" id="UP000540698">
    <property type="component" value="Unassembled WGS sequence"/>
</dbReference>
<organism evidence="2 3">
    <name type="scientific">Nocardia gamkensis</name>
    <dbReference type="NCBI Taxonomy" id="352869"/>
    <lineage>
        <taxon>Bacteria</taxon>
        <taxon>Bacillati</taxon>
        <taxon>Actinomycetota</taxon>
        <taxon>Actinomycetes</taxon>
        <taxon>Mycobacteriales</taxon>
        <taxon>Nocardiaceae</taxon>
        <taxon>Nocardia</taxon>
    </lineage>
</organism>
<dbReference type="CDD" id="cd00761">
    <property type="entry name" value="Glyco_tranf_GTA_type"/>
    <property type="match status" value="1"/>
</dbReference>
<dbReference type="PANTHER" id="PTHR22916">
    <property type="entry name" value="GLYCOSYLTRANSFERASE"/>
    <property type="match status" value="1"/>
</dbReference>
<keyword evidence="3" id="KW-1185">Reference proteome</keyword>
<keyword evidence="2" id="KW-0808">Transferase</keyword>
<feature type="domain" description="Glycosyltransferase 2-like" evidence="1">
    <location>
        <begin position="3"/>
        <end position="119"/>
    </location>
</feature>
<reference evidence="2 3" key="1">
    <citation type="submission" date="2020-04" db="EMBL/GenBank/DDBJ databases">
        <title>MicrobeNet Type strains.</title>
        <authorList>
            <person name="Nicholson A.C."/>
        </authorList>
    </citation>
    <scope>NUCLEOTIDE SEQUENCE [LARGE SCALE GENOMIC DNA]</scope>
    <source>
        <strain evidence="2 3">DSM 44956</strain>
    </source>
</reference>
<dbReference type="AlphaFoldDB" id="A0A7X6L5K2"/>
<sequence length="306" mass="34795">MISVVIPTLNRPEFLRQALQSVRQQTYRDVEVIVVNDGGVSVADVVAQWEHDLAVELVELPHRSGCSRARNAGIERASGEYIAFLDDDDIFLPHHLEYAMAMLRSGAQFSYSGAVVSNQRCIEVSPDGARMHQKSYSFDPRFLLIANYIHTGAVVVENFKDTKVRFDEGLSLCEDWDIWLRLTRELALRVSFGADITTIYHQIDGEGGMVVDGQATVPSPFSVVRQSLYSRWQVGDDPLVVRYRDWFTAFESYRNEMIARAAPMPRQLFDAVLRYSYWRFAEGHEPDHSDIPHLFTLPNHSIGQLA</sequence>
<gene>
    <name evidence="2" type="ORF">HGB38_18805</name>
</gene>
<comment type="caution">
    <text evidence="2">The sequence shown here is derived from an EMBL/GenBank/DDBJ whole genome shotgun (WGS) entry which is preliminary data.</text>
</comment>
<evidence type="ECO:0000313" key="2">
    <source>
        <dbReference type="EMBL" id="NKY28258.1"/>
    </source>
</evidence>
<name>A0A7X6L5K2_9NOCA</name>
<dbReference type="EMBL" id="JAAXOS010000008">
    <property type="protein sequence ID" value="NKY28258.1"/>
    <property type="molecule type" value="Genomic_DNA"/>
</dbReference>
<dbReference type="Gene3D" id="3.90.550.10">
    <property type="entry name" value="Spore Coat Polysaccharide Biosynthesis Protein SpsA, Chain A"/>
    <property type="match status" value="1"/>
</dbReference>
<dbReference type="InterPro" id="IPR001173">
    <property type="entry name" value="Glyco_trans_2-like"/>
</dbReference>
<dbReference type="Pfam" id="PF00535">
    <property type="entry name" value="Glycos_transf_2"/>
    <property type="match status" value="1"/>
</dbReference>
<accession>A0A7X6L5K2</accession>
<evidence type="ECO:0000313" key="3">
    <source>
        <dbReference type="Proteomes" id="UP000540698"/>
    </source>
</evidence>
<dbReference type="GO" id="GO:0016758">
    <property type="term" value="F:hexosyltransferase activity"/>
    <property type="evidence" value="ECO:0007669"/>
    <property type="project" value="UniProtKB-ARBA"/>
</dbReference>
<proteinExistence type="predicted"/>
<dbReference type="PANTHER" id="PTHR22916:SF3">
    <property type="entry name" value="UDP-GLCNAC:BETAGAL BETA-1,3-N-ACETYLGLUCOSAMINYLTRANSFERASE-LIKE PROTEIN 1"/>
    <property type="match status" value="1"/>
</dbReference>
<dbReference type="InterPro" id="IPR029044">
    <property type="entry name" value="Nucleotide-diphossugar_trans"/>
</dbReference>